<dbReference type="GO" id="GO:0008745">
    <property type="term" value="F:N-acetylmuramoyl-L-alanine amidase activity"/>
    <property type="evidence" value="ECO:0007669"/>
    <property type="project" value="InterPro"/>
</dbReference>
<dbReference type="PANTHER" id="PTHR11022">
    <property type="entry name" value="PEPTIDOGLYCAN RECOGNITION PROTEIN"/>
    <property type="match status" value="1"/>
</dbReference>
<proteinExistence type="inferred from homology"/>
<dbReference type="InterPro" id="IPR015510">
    <property type="entry name" value="PGRP"/>
</dbReference>
<feature type="region of interest" description="Disordered" evidence="2">
    <location>
        <begin position="179"/>
        <end position="213"/>
    </location>
</feature>
<dbReference type="Gene3D" id="3.40.80.10">
    <property type="entry name" value="Peptidoglycan recognition protein-like"/>
    <property type="match status" value="1"/>
</dbReference>
<dbReference type="Proteomes" id="UP000292564">
    <property type="component" value="Unassembled WGS sequence"/>
</dbReference>
<dbReference type="PANTHER" id="PTHR11022:SF41">
    <property type="entry name" value="PEPTIDOGLYCAN-RECOGNITION PROTEIN LC-RELATED"/>
    <property type="match status" value="1"/>
</dbReference>
<feature type="region of interest" description="Disordered" evidence="2">
    <location>
        <begin position="118"/>
        <end position="146"/>
    </location>
</feature>
<comment type="caution">
    <text evidence="4">The sequence shown here is derived from an EMBL/GenBank/DDBJ whole genome shotgun (WGS) entry which is preliminary data.</text>
</comment>
<reference evidence="4 5" key="1">
    <citation type="submission" date="2019-02" db="EMBL/GenBank/DDBJ databases">
        <title>Sequencing the genomes of 1000 actinobacteria strains.</title>
        <authorList>
            <person name="Klenk H.-P."/>
        </authorList>
    </citation>
    <scope>NUCLEOTIDE SEQUENCE [LARGE SCALE GENOMIC DNA]</scope>
    <source>
        <strain evidence="4 5">DSM 45162</strain>
    </source>
</reference>
<evidence type="ECO:0000313" key="4">
    <source>
        <dbReference type="EMBL" id="RZU49233.1"/>
    </source>
</evidence>
<dbReference type="AlphaFoldDB" id="A0A4Q7ZGD6"/>
<evidence type="ECO:0000313" key="5">
    <source>
        <dbReference type="Proteomes" id="UP000292564"/>
    </source>
</evidence>
<dbReference type="GO" id="GO:0008270">
    <property type="term" value="F:zinc ion binding"/>
    <property type="evidence" value="ECO:0007669"/>
    <property type="project" value="InterPro"/>
</dbReference>
<evidence type="ECO:0000256" key="2">
    <source>
        <dbReference type="SAM" id="MobiDB-lite"/>
    </source>
</evidence>
<dbReference type="SMART" id="SM00701">
    <property type="entry name" value="PGRP"/>
    <property type="match status" value="1"/>
</dbReference>
<dbReference type="InterPro" id="IPR002502">
    <property type="entry name" value="Amidase_domain"/>
</dbReference>
<dbReference type="Gene3D" id="2.60.120.260">
    <property type="entry name" value="Galactose-binding domain-like"/>
    <property type="match status" value="1"/>
</dbReference>
<keyword evidence="5" id="KW-1185">Reference proteome</keyword>
<dbReference type="InterPro" id="IPR036505">
    <property type="entry name" value="Amidase/PGRP_sf"/>
</dbReference>
<accession>A0A4Q7ZGD6</accession>
<evidence type="ECO:0000256" key="1">
    <source>
        <dbReference type="ARBA" id="ARBA00007553"/>
    </source>
</evidence>
<gene>
    <name evidence="4" type="ORF">EV385_0974</name>
</gene>
<evidence type="ECO:0000259" key="3">
    <source>
        <dbReference type="SMART" id="SM00701"/>
    </source>
</evidence>
<feature type="compositionally biased region" description="Low complexity" evidence="2">
    <location>
        <begin position="181"/>
        <end position="207"/>
    </location>
</feature>
<dbReference type="Pfam" id="PF01510">
    <property type="entry name" value="Amidase_2"/>
    <property type="match status" value="1"/>
</dbReference>
<dbReference type="EMBL" id="SHKY01000001">
    <property type="protein sequence ID" value="RZU49233.1"/>
    <property type="molecule type" value="Genomic_DNA"/>
</dbReference>
<dbReference type="SUPFAM" id="SSF55846">
    <property type="entry name" value="N-acetylmuramoyl-L-alanine amidase-like"/>
    <property type="match status" value="1"/>
</dbReference>
<comment type="similarity">
    <text evidence="1">Belongs to the N-acetylmuramoyl-L-alanine amidase 2 family.</text>
</comment>
<feature type="domain" description="Peptidoglycan recognition protein family" evidence="3">
    <location>
        <begin position="233"/>
        <end position="381"/>
    </location>
</feature>
<dbReference type="InterPro" id="IPR006619">
    <property type="entry name" value="PGRP_domain_met/bac"/>
</dbReference>
<organism evidence="4 5">
    <name type="scientific">Krasilnikovia cinnamomea</name>
    <dbReference type="NCBI Taxonomy" id="349313"/>
    <lineage>
        <taxon>Bacteria</taxon>
        <taxon>Bacillati</taxon>
        <taxon>Actinomycetota</taxon>
        <taxon>Actinomycetes</taxon>
        <taxon>Micromonosporales</taxon>
        <taxon>Micromonosporaceae</taxon>
        <taxon>Krasilnikovia</taxon>
    </lineage>
</organism>
<name>A0A4Q7ZGD6_9ACTN</name>
<dbReference type="CDD" id="cd06583">
    <property type="entry name" value="PGRP"/>
    <property type="match status" value="1"/>
</dbReference>
<sequence length="725" mass="74272">MTRTSNRIVAAVTGAAVAITGTVTGTAAPAPPAYAAPAAEPALQTLALPTTSGATPAGTSFAAPGTARAGGTGLAVAPRVTKPFSLLGATWTDPQARLGGTVQVRTRAAADGRWSAWRTLESDGTSPAAPGSADAGGRGSTDPVWVGDSDAVEARVATGDGTRPLPAGLRLDLINPDADLPAPVAGTPSPGPAASASASGASDSAAQVGGGSVAGTGRAAVGTAVAVPPRPAPAVVSRAGWRANEAMVADPPEYTTDVQVLFVHHTATSNDYSCADSARIVRGIQAYHVRSNGWNDIGYNFLVDKCGTLFEGRGGGVDQPVLGAHTLGFNSHSAAIAVIGDYTGRAVSTKVRWVIAQVAAYKIGMYGHLATERTALVSSGGERFPAGTRVTFNRVSGHRDAGRTACPGNALYGQLGTIRGLAGGAPAGFKMARMTGATQVGAAFYARGPVRPLWTTTTPTALLNRFDVIVDGAVVASAPRAHRTTLLNLNPGRHVVTVRAYHLSGRAVSQTRALVVDRTAPTYTSGPAVWLRGGSLDGSVPIYLRWTATDPGGLRSVTLTRPSVVALGTTARAWAGTATPGRPTTWSIRAADRAGNTRTATVTRTPLLLTERTTARTGRWANVTGRGYFGGSALRSITAGSSMTWTFTGSSASLAASRTPTSGRLKVYVDGRYSGVVDLRSRTTSHRMAVWARSWPASATHTVRVVVQGTTGRPGVALDGLVLLR</sequence>
<dbReference type="OrthoDB" id="514320at2"/>
<dbReference type="GO" id="GO:0009253">
    <property type="term" value="P:peptidoglycan catabolic process"/>
    <property type="evidence" value="ECO:0007669"/>
    <property type="project" value="InterPro"/>
</dbReference>
<protein>
    <submittedName>
        <fullName evidence="4">N-acetylmuramoyl-L-alanine amidase</fullName>
    </submittedName>
</protein>